<dbReference type="GO" id="GO:0016740">
    <property type="term" value="F:transferase activity"/>
    <property type="evidence" value="ECO:0007669"/>
    <property type="project" value="UniProtKB-KW"/>
</dbReference>
<protein>
    <submittedName>
        <fullName evidence="2">Glycosyl transferase</fullName>
    </submittedName>
</protein>
<evidence type="ECO:0000313" key="3">
    <source>
        <dbReference type="Proteomes" id="UP000561066"/>
    </source>
</evidence>
<sequence>MDKFFISSAQTPERAERFLAVNAHVPGLMHSPGVDGSTLDINEMKEKGLVSDACQFTREAIGSGLAHVALWGNVAQRGVPAHIFEDDAFLCRNFEQGSARIIASLPDDWDIILWGSNSDTPLQFELLPGITQCVAMVSDESVRKGIHAFRDMDVTSVPLRLAQTFGLCGYAISPAGAMKLIKSCLPLATVNVSHPCLGGRVIAAHSIDILMNRHYAEMMAYTSFPPLCLTDNVRTNSPTP</sequence>
<accession>A0A7W4J7I6</accession>
<keyword evidence="2" id="KW-0808">Transferase</keyword>
<dbReference type="InterPro" id="IPR002654">
    <property type="entry name" value="Glyco_trans_25"/>
</dbReference>
<organism evidence="2 3">
    <name type="scientific">Gluconacetobacter johannae</name>
    <dbReference type="NCBI Taxonomy" id="112140"/>
    <lineage>
        <taxon>Bacteria</taxon>
        <taxon>Pseudomonadati</taxon>
        <taxon>Pseudomonadota</taxon>
        <taxon>Alphaproteobacteria</taxon>
        <taxon>Acetobacterales</taxon>
        <taxon>Acetobacteraceae</taxon>
        <taxon>Gluconacetobacter</taxon>
    </lineage>
</organism>
<dbReference type="AlphaFoldDB" id="A0A7W4J7I6"/>
<evidence type="ECO:0000313" key="2">
    <source>
        <dbReference type="EMBL" id="MBB2176079.1"/>
    </source>
</evidence>
<name>A0A7W4J7I6_9PROT</name>
<proteinExistence type="predicted"/>
<reference evidence="2 3" key="1">
    <citation type="submission" date="2020-04" db="EMBL/GenBank/DDBJ databases">
        <title>Description of novel Gluconacetobacter.</title>
        <authorList>
            <person name="Sombolestani A."/>
        </authorList>
    </citation>
    <scope>NUCLEOTIDE SEQUENCE [LARGE SCALE GENOMIC DNA]</scope>
    <source>
        <strain evidence="2 3">LMG 21312</strain>
    </source>
</reference>
<evidence type="ECO:0000259" key="1">
    <source>
        <dbReference type="Pfam" id="PF01755"/>
    </source>
</evidence>
<dbReference type="Pfam" id="PF01755">
    <property type="entry name" value="Glyco_transf_25"/>
    <property type="match status" value="1"/>
</dbReference>
<feature type="domain" description="Glycosyl transferase family 25" evidence="1">
    <location>
        <begin position="55"/>
        <end position="184"/>
    </location>
</feature>
<dbReference type="RefSeq" id="WP_182943432.1">
    <property type="nucleotide sequence ID" value="NZ_JABEQH010000010.1"/>
</dbReference>
<keyword evidence="3" id="KW-1185">Reference proteome</keyword>
<dbReference type="Proteomes" id="UP000561066">
    <property type="component" value="Unassembled WGS sequence"/>
</dbReference>
<comment type="caution">
    <text evidence="2">The sequence shown here is derived from an EMBL/GenBank/DDBJ whole genome shotgun (WGS) entry which is preliminary data.</text>
</comment>
<dbReference type="EMBL" id="JABEQH010000010">
    <property type="protein sequence ID" value="MBB2176079.1"/>
    <property type="molecule type" value="Genomic_DNA"/>
</dbReference>
<gene>
    <name evidence="2" type="ORF">HLH21_09065</name>
</gene>